<dbReference type="GO" id="GO:0003700">
    <property type="term" value="F:DNA-binding transcription factor activity"/>
    <property type="evidence" value="ECO:0007669"/>
    <property type="project" value="InterPro"/>
</dbReference>
<dbReference type="InterPro" id="IPR000835">
    <property type="entry name" value="HTH_MarR-typ"/>
</dbReference>
<dbReference type="Gene3D" id="1.10.10.10">
    <property type="entry name" value="Winged helix-like DNA-binding domain superfamily/Winged helix DNA-binding domain"/>
    <property type="match status" value="1"/>
</dbReference>
<dbReference type="PRINTS" id="PR00598">
    <property type="entry name" value="HTHMARR"/>
</dbReference>
<name>A0A9D1R4K6_9FIRM</name>
<protein>
    <submittedName>
        <fullName evidence="5">MarR family transcriptional regulator</fullName>
    </submittedName>
</protein>
<feature type="domain" description="HTH marR-type" evidence="4">
    <location>
        <begin position="3"/>
        <end position="135"/>
    </location>
</feature>
<dbReference type="PROSITE" id="PS50995">
    <property type="entry name" value="HTH_MARR_2"/>
    <property type="match status" value="1"/>
</dbReference>
<evidence type="ECO:0000256" key="1">
    <source>
        <dbReference type="ARBA" id="ARBA00023015"/>
    </source>
</evidence>
<dbReference type="RefSeq" id="WP_318705387.1">
    <property type="nucleotide sequence ID" value="NZ_CALWMU010000062.1"/>
</dbReference>
<dbReference type="AlphaFoldDB" id="A0A9D1R4K6"/>
<accession>A0A9D1R4K6</accession>
<evidence type="ECO:0000313" key="5">
    <source>
        <dbReference type="EMBL" id="HIW81576.1"/>
    </source>
</evidence>
<dbReference type="InterPro" id="IPR036390">
    <property type="entry name" value="WH_DNA-bd_sf"/>
</dbReference>
<keyword evidence="1" id="KW-0805">Transcription regulation</keyword>
<dbReference type="PANTHER" id="PTHR42756:SF1">
    <property type="entry name" value="TRANSCRIPTIONAL REPRESSOR OF EMRAB OPERON"/>
    <property type="match status" value="1"/>
</dbReference>
<comment type="caution">
    <text evidence="5">The sequence shown here is derived from an EMBL/GenBank/DDBJ whole genome shotgun (WGS) entry which is preliminary data.</text>
</comment>
<keyword evidence="3" id="KW-0804">Transcription</keyword>
<sequence length="159" mass="18057">MEKQDIREAMLEMEIARKRILQPAFQKLGLTVGQPRILNKLYEQDHITQKELADKCFLDTATISRNLDRLEEAGYITREKHPGCRRSFLIVLTEKGRVCAARVHGNFVRLDERICQNLTRQEMQSFLDCAKKIVTSLSLPPALLESADTAEEASPPGCS</sequence>
<gene>
    <name evidence="5" type="ORF">H9742_08685</name>
</gene>
<dbReference type="SUPFAM" id="SSF46785">
    <property type="entry name" value="Winged helix' DNA-binding domain"/>
    <property type="match status" value="1"/>
</dbReference>
<evidence type="ECO:0000259" key="4">
    <source>
        <dbReference type="PROSITE" id="PS50995"/>
    </source>
</evidence>
<organism evidence="5 6">
    <name type="scientific">Candidatus Acetatifactor stercoripullorum</name>
    <dbReference type="NCBI Taxonomy" id="2838414"/>
    <lineage>
        <taxon>Bacteria</taxon>
        <taxon>Bacillati</taxon>
        <taxon>Bacillota</taxon>
        <taxon>Clostridia</taxon>
        <taxon>Lachnospirales</taxon>
        <taxon>Lachnospiraceae</taxon>
        <taxon>Acetatifactor</taxon>
    </lineage>
</organism>
<reference evidence="5" key="2">
    <citation type="submission" date="2021-04" db="EMBL/GenBank/DDBJ databases">
        <authorList>
            <person name="Gilroy R."/>
        </authorList>
    </citation>
    <scope>NUCLEOTIDE SEQUENCE</scope>
    <source>
        <strain evidence="5">CHK195-6426</strain>
    </source>
</reference>
<dbReference type="InterPro" id="IPR011991">
    <property type="entry name" value="ArsR-like_HTH"/>
</dbReference>
<keyword evidence="2" id="KW-0238">DNA-binding</keyword>
<dbReference type="SMART" id="SM00347">
    <property type="entry name" value="HTH_MARR"/>
    <property type="match status" value="1"/>
</dbReference>
<dbReference type="CDD" id="cd00090">
    <property type="entry name" value="HTH_ARSR"/>
    <property type="match status" value="1"/>
</dbReference>
<reference evidence="5" key="1">
    <citation type="journal article" date="2021" name="PeerJ">
        <title>Extensive microbial diversity within the chicken gut microbiome revealed by metagenomics and culture.</title>
        <authorList>
            <person name="Gilroy R."/>
            <person name="Ravi A."/>
            <person name="Getino M."/>
            <person name="Pursley I."/>
            <person name="Horton D.L."/>
            <person name="Alikhan N.F."/>
            <person name="Baker D."/>
            <person name="Gharbi K."/>
            <person name="Hall N."/>
            <person name="Watson M."/>
            <person name="Adriaenssens E.M."/>
            <person name="Foster-Nyarko E."/>
            <person name="Jarju S."/>
            <person name="Secka A."/>
            <person name="Antonio M."/>
            <person name="Oren A."/>
            <person name="Chaudhuri R.R."/>
            <person name="La Ragione R."/>
            <person name="Hildebrand F."/>
            <person name="Pallen M.J."/>
        </authorList>
    </citation>
    <scope>NUCLEOTIDE SEQUENCE</scope>
    <source>
        <strain evidence="5">CHK195-6426</strain>
    </source>
</reference>
<dbReference type="Proteomes" id="UP000824265">
    <property type="component" value="Unassembled WGS sequence"/>
</dbReference>
<dbReference type="Pfam" id="PF01047">
    <property type="entry name" value="MarR"/>
    <property type="match status" value="1"/>
</dbReference>
<dbReference type="PANTHER" id="PTHR42756">
    <property type="entry name" value="TRANSCRIPTIONAL REGULATOR, MARR"/>
    <property type="match status" value="1"/>
</dbReference>
<proteinExistence type="predicted"/>
<dbReference type="GO" id="GO:0003677">
    <property type="term" value="F:DNA binding"/>
    <property type="evidence" value="ECO:0007669"/>
    <property type="project" value="UniProtKB-KW"/>
</dbReference>
<evidence type="ECO:0000256" key="3">
    <source>
        <dbReference type="ARBA" id="ARBA00023163"/>
    </source>
</evidence>
<evidence type="ECO:0000256" key="2">
    <source>
        <dbReference type="ARBA" id="ARBA00023125"/>
    </source>
</evidence>
<dbReference type="InterPro" id="IPR036388">
    <property type="entry name" value="WH-like_DNA-bd_sf"/>
</dbReference>
<dbReference type="EMBL" id="DXGH01000047">
    <property type="protein sequence ID" value="HIW81576.1"/>
    <property type="molecule type" value="Genomic_DNA"/>
</dbReference>
<evidence type="ECO:0000313" key="6">
    <source>
        <dbReference type="Proteomes" id="UP000824265"/>
    </source>
</evidence>